<dbReference type="FunCoup" id="A0A2K1K1T2">
    <property type="interactions" value="3650"/>
</dbReference>
<keyword evidence="4" id="KW-1133">Transmembrane helix</keyword>
<evidence type="ECO:0000313" key="8">
    <source>
        <dbReference type="Proteomes" id="UP000006727"/>
    </source>
</evidence>
<dbReference type="OrthoDB" id="5588846at2759"/>
<proteinExistence type="predicted"/>
<dbReference type="CDD" id="cd23294">
    <property type="entry name" value="beta-trefoil_MIR_AtSDF2-like"/>
    <property type="match status" value="1"/>
</dbReference>
<feature type="domain" description="MIR" evidence="5">
    <location>
        <begin position="124"/>
        <end position="178"/>
    </location>
</feature>
<evidence type="ECO:0000256" key="2">
    <source>
        <dbReference type="ARBA" id="ARBA00022737"/>
    </source>
</evidence>
<dbReference type="KEGG" id="ppp:112286411"/>
<evidence type="ECO:0000256" key="1">
    <source>
        <dbReference type="ARBA" id="ARBA00022729"/>
    </source>
</evidence>
<dbReference type="Gramene" id="Pp3c9_3320V3.1">
    <property type="protein sequence ID" value="PAC:32913953.CDS.1"/>
    <property type="gene ID" value="Pp3c9_3320"/>
</dbReference>
<dbReference type="SMART" id="SM00472">
    <property type="entry name" value="MIR"/>
    <property type="match status" value="3"/>
</dbReference>
<reference evidence="7" key="3">
    <citation type="submission" date="2020-12" db="UniProtKB">
        <authorList>
            <consortium name="EnsemblPlants"/>
        </authorList>
    </citation>
    <scope>IDENTIFICATION</scope>
</reference>
<dbReference type="InterPro" id="IPR016093">
    <property type="entry name" value="MIR_motif"/>
</dbReference>
<keyword evidence="8" id="KW-1185">Reference proteome</keyword>
<dbReference type="SUPFAM" id="SSF82109">
    <property type="entry name" value="MIR domain"/>
    <property type="match status" value="1"/>
</dbReference>
<reference evidence="6 8" key="2">
    <citation type="journal article" date="2018" name="Plant J.">
        <title>The Physcomitrella patens chromosome-scale assembly reveals moss genome structure and evolution.</title>
        <authorList>
            <person name="Lang D."/>
            <person name="Ullrich K.K."/>
            <person name="Murat F."/>
            <person name="Fuchs J."/>
            <person name="Jenkins J."/>
            <person name="Haas F.B."/>
            <person name="Piednoel M."/>
            <person name="Gundlach H."/>
            <person name="Van Bel M."/>
            <person name="Meyberg R."/>
            <person name="Vives C."/>
            <person name="Morata J."/>
            <person name="Symeonidi A."/>
            <person name="Hiss M."/>
            <person name="Muchero W."/>
            <person name="Kamisugi Y."/>
            <person name="Saleh O."/>
            <person name="Blanc G."/>
            <person name="Decker E.L."/>
            <person name="van Gessel N."/>
            <person name="Grimwood J."/>
            <person name="Hayes R.D."/>
            <person name="Graham S.W."/>
            <person name="Gunter L.E."/>
            <person name="McDaniel S.F."/>
            <person name="Hoernstein S.N.W."/>
            <person name="Larsson A."/>
            <person name="Li F.W."/>
            <person name="Perroud P.F."/>
            <person name="Phillips J."/>
            <person name="Ranjan P."/>
            <person name="Rokshar D.S."/>
            <person name="Rothfels C.J."/>
            <person name="Schneider L."/>
            <person name="Shu S."/>
            <person name="Stevenson D.W."/>
            <person name="Thummler F."/>
            <person name="Tillich M."/>
            <person name="Villarreal Aguilar J.C."/>
            <person name="Widiez T."/>
            <person name="Wong G.K."/>
            <person name="Wymore A."/>
            <person name="Zhang Y."/>
            <person name="Zimmer A.D."/>
            <person name="Quatrano R.S."/>
            <person name="Mayer K.F.X."/>
            <person name="Goodstein D."/>
            <person name="Casacuberta J.M."/>
            <person name="Vandepoele K."/>
            <person name="Reski R."/>
            <person name="Cuming A.C."/>
            <person name="Tuskan G.A."/>
            <person name="Maumus F."/>
            <person name="Salse J."/>
            <person name="Schmutz J."/>
            <person name="Rensing S.A."/>
        </authorList>
    </citation>
    <scope>NUCLEOTIDE SEQUENCE [LARGE SCALE GENOMIC DNA]</scope>
    <source>
        <strain evidence="7 8">cv. Gransden 2004</strain>
    </source>
</reference>
<evidence type="ECO:0000259" key="5">
    <source>
        <dbReference type="PROSITE" id="PS50919"/>
    </source>
</evidence>
<feature type="domain" description="MIR" evidence="5">
    <location>
        <begin position="245"/>
        <end position="297"/>
    </location>
</feature>
<evidence type="ECO:0000256" key="4">
    <source>
        <dbReference type="SAM" id="Phobius"/>
    </source>
</evidence>
<dbReference type="Gramene" id="Pp3c9_3320V3.2">
    <property type="protein sequence ID" value="PAC:32913954.CDS.1"/>
    <property type="gene ID" value="Pp3c9_3320"/>
</dbReference>
<feature type="transmembrane region" description="Helical" evidence="4">
    <location>
        <begin position="90"/>
        <end position="111"/>
    </location>
</feature>
<dbReference type="RefSeq" id="XP_024384044.1">
    <property type="nucleotide sequence ID" value="XM_024528276.2"/>
</dbReference>
<evidence type="ECO:0000313" key="6">
    <source>
        <dbReference type="EMBL" id="PNR47738.1"/>
    </source>
</evidence>
<dbReference type="EnsemblPlants" id="Pp3c9_3320V3.2">
    <property type="protein sequence ID" value="PAC:32913954.CDS.1"/>
    <property type="gene ID" value="Pp3c9_3320"/>
</dbReference>
<keyword evidence="1" id="KW-0732">Signal</keyword>
<keyword evidence="2" id="KW-0677">Repeat</keyword>
<gene>
    <name evidence="7" type="primary">LOC112286411</name>
    <name evidence="6" type="ORF">PHYPA_012211</name>
</gene>
<organism evidence="6">
    <name type="scientific">Physcomitrium patens</name>
    <name type="common">Spreading-leaved earth moss</name>
    <name type="synonym">Physcomitrella patens</name>
    <dbReference type="NCBI Taxonomy" id="3218"/>
    <lineage>
        <taxon>Eukaryota</taxon>
        <taxon>Viridiplantae</taxon>
        <taxon>Streptophyta</taxon>
        <taxon>Embryophyta</taxon>
        <taxon>Bryophyta</taxon>
        <taxon>Bryophytina</taxon>
        <taxon>Bryopsida</taxon>
        <taxon>Funariidae</taxon>
        <taxon>Funariales</taxon>
        <taxon>Funariaceae</taxon>
        <taxon>Physcomitrium</taxon>
    </lineage>
</organism>
<name>A0A2K1K1T2_PHYPA</name>
<accession>A0A2K1K1T2</accession>
<dbReference type="GeneID" id="112286411"/>
<keyword evidence="4" id="KW-0812">Transmembrane</keyword>
<reference evidence="6 8" key="1">
    <citation type="journal article" date="2008" name="Science">
        <title>The Physcomitrella genome reveals evolutionary insights into the conquest of land by plants.</title>
        <authorList>
            <person name="Rensing S."/>
            <person name="Lang D."/>
            <person name="Zimmer A."/>
            <person name="Terry A."/>
            <person name="Salamov A."/>
            <person name="Shapiro H."/>
            <person name="Nishiyama T."/>
            <person name="Perroud P.-F."/>
            <person name="Lindquist E."/>
            <person name="Kamisugi Y."/>
            <person name="Tanahashi T."/>
            <person name="Sakakibara K."/>
            <person name="Fujita T."/>
            <person name="Oishi K."/>
            <person name="Shin-I T."/>
            <person name="Kuroki Y."/>
            <person name="Toyoda A."/>
            <person name="Suzuki Y."/>
            <person name="Hashimoto A."/>
            <person name="Yamaguchi K."/>
            <person name="Sugano A."/>
            <person name="Kohara Y."/>
            <person name="Fujiyama A."/>
            <person name="Anterola A."/>
            <person name="Aoki S."/>
            <person name="Ashton N."/>
            <person name="Barbazuk W.B."/>
            <person name="Barker E."/>
            <person name="Bennetzen J."/>
            <person name="Bezanilla M."/>
            <person name="Blankenship R."/>
            <person name="Cho S.H."/>
            <person name="Dutcher S."/>
            <person name="Estelle M."/>
            <person name="Fawcett J.A."/>
            <person name="Gundlach H."/>
            <person name="Hanada K."/>
            <person name="Heyl A."/>
            <person name="Hicks K.A."/>
            <person name="Hugh J."/>
            <person name="Lohr M."/>
            <person name="Mayer K."/>
            <person name="Melkozernov A."/>
            <person name="Murata T."/>
            <person name="Nelson D."/>
            <person name="Pils B."/>
            <person name="Prigge M."/>
            <person name="Reiss B."/>
            <person name="Renner T."/>
            <person name="Rombauts S."/>
            <person name="Rushton P."/>
            <person name="Sanderfoot A."/>
            <person name="Schween G."/>
            <person name="Shiu S.-H."/>
            <person name="Stueber K."/>
            <person name="Theodoulou F.L."/>
            <person name="Tu H."/>
            <person name="Van de Peer Y."/>
            <person name="Verrier P.J."/>
            <person name="Waters E."/>
            <person name="Wood A."/>
            <person name="Yang L."/>
            <person name="Cove D."/>
            <person name="Cuming A."/>
            <person name="Hasebe M."/>
            <person name="Lucas S."/>
            <person name="Mishler D.B."/>
            <person name="Reski R."/>
            <person name="Grigoriev I."/>
            <person name="Quatrano R.S."/>
            <person name="Boore J.L."/>
        </authorList>
    </citation>
    <scope>NUCLEOTIDE SEQUENCE [LARGE SCALE GENOMIC DNA]</scope>
    <source>
        <strain evidence="7 8">cv. Gransden 2004</strain>
    </source>
</reference>
<dbReference type="InterPro" id="IPR036300">
    <property type="entry name" value="MIR_dom_sf"/>
</dbReference>
<dbReference type="PANTHER" id="PTHR46809:SF2">
    <property type="entry name" value="GH21273P"/>
    <property type="match status" value="1"/>
</dbReference>
<dbReference type="PANTHER" id="PTHR46809">
    <property type="entry name" value="STROMAL CELL-DERIVED FACTOR 2-LIKE PROTEIN"/>
    <property type="match status" value="1"/>
</dbReference>
<dbReference type="Gene3D" id="2.80.10.50">
    <property type="match status" value="1"/>
</dbReference>
<evidence type="ECO:0000256" key="3">
    <source>
        <dbReference type="SAM" id="MobiDB-lite"/>
    </source>
</evidence>
<feature type="domain" description="MIR" evidence="5">
    <location>
        <begin position="187"/>
        <end position="242"/>
    </location>
</feature>
<dbReference type="EMBL" id="ABEU02000009">
    <property type="protein sequence ID" value="PNR47738.1"/>
    <property type="molecule type" value="Genomic_DNA"/>
</dbReference>
<sequence>MGSDGEGPDVAAAPVDLTPTSPQSAVLSEESLNSERGVRSRPTAVARKRELEGFLREVAKSQAKVPRQDERHIRSRLVKSETPWYESLGFLQLACAMTLLSVALVAFLAIFHSSPPPVEAATEAKEVTHGSVIKLMHLRTKYRLHSHDVPYATGSGQQSVTAFPGVEDSNSYWRVQIVDEDHEHEQGDVISNGALVRLQHARTRKWLHSHEHRSPITGNLEVSAFGGDEQSDSGDYWKLEIEGKGSVWTLGQQVRFLHVATNGYLHSHNKKFSQLDQQEVCGVTRKNSDNLWTAAEGIYFLTKGGSIE</sequence>
<evidence type="ECO:0000313" key="7">
    <source>
        <dbReference type="EnsemblPlants" id="PAC:32913953.CDS.1"/>
    </source>
</evidence>
<dbReference type="STRING" id="3218.A0A2K1K1T2"/>
<dbReference type="Pfam" id="PF02815">
    <property type="entry name" value="MIR"/>
    <property type="match status" value="1"/>
</dbReference>
<dbReference type="EnsemblPlants" id="Pp3c9_3320V3.1">
    <property type="protein sequence ID" value="PAC:32913953.CDS.1"/>
    <property type="gene ID" value="Pp3c9_3320"/>
</dbReference>
<dbReference type="PaxDb" id="3218-PP1S213_64V6.2"/>
<feature type="region of interest" description="Disordered" evidence="3">
    <location>
        <begin position="1"/>
        <end position="44"/>
    </location>
</feature>
<keyword evidence="4" id="KW-0472">Membrane</keyword>
<dbReference type="AlphaFoldDB" id="A0A2K1K1T2"/>
<dbReference type="Proteomes" id="UP000006727">
    <property type="component" value="Chromosome 9"/>
</dbReference>
<protein>
    <recommendedName>
        <fullName evidence="5">MIR domain-containing protein</fullName>
    </recommendedName>
</protein>
<dbReference type="PROSITE" id="PS50919">
    <property type="entry name" value="MIR"/>
    <property type="match status" value="3"/>
</dbReference>